<protein>
    <submittedName>
        <fullName evidence="2">Uncharacterized protein</fullName>
    </submittedName>
</protein>
<evidence type="ECO:0000256" key="1">
    <source>
        <dbReference type="SAM" id="MobiDB-lite"/>
    </source>
</evidence>
<proteinExistence type="predicted"/>
<feature type="compositionally biased region" description="Polar residues" evidence="1">
    <location>
        <begin position="103"/>
        <end position="115"/>
    </location>
</feature>
<gene>
    <name evidence="2" type="ORF">KK1_000040</name>
</gene>
<keyword evidence="3" id="KW-1185">Reference proteome</keyword>
<reference evidence="2 3" key="1">
    <citation type="journal article" date="2012" name="Nat. Biotechnol.">
        <title>Draft genome sequence of pigeonpea (Cajanus cajan), an orphan legume crop of resource-poor farmers.</title>
        <authorList>
            <person name="Varshney R.K."/>
            <person name="Chen W."/>
            <person name="Li Y."/>
            <person name="Bharti A.K."/>
            <person name="Saxena R.K."/>
            <person name="Schlueter J.A."/>
            <person name="Donoghue M.T."/>
            <person name="Azam S."/>
            <person name="Fan G."/>
            <person name="Whaley A.M."/>
            <person name="Farmer A.D."/>
            <person name="Sheridan J."/>
            <person name="Iwata A."/>
            <person name="Tuteja R."/>
            <person name="Penmetsa R.V."/>
            <person name="Wu W."/>
            <person name="Upadhyaya H.D."/>
            <person name="Yang S.P."/>
            <person name="Shah T."/>
            <person name="Saxena K.B."/>
            <person name="Michael T."/>
            <person name="McCombie W.R."/>
            <person name="Yang B."/>
            <person name="Zhang G."/>
            <person name="Yang H."/>
            <person name="Wang J."/>
            <person name="Spillane C."/>
            <person name="Cook D.R."/>
            <person name="May G.D."/>
            <person name="Xu X."/>
            <person name="Jackson S.A."/>
        </authorList>
    </citation>
    <scope>NUCLEOTIDE SEQUENCE [LARGE SCALE GENOMIC DNA]</scope>
    <source>
        <strain evidence="3">cv. Asha</strain>
    </source>
</reference>
<organism evidence="2 3">
    <name type="scientific">Cajanus cajan</name>
    <name type="common">Pigeon pea</name>
    <name type="synonym">Cajanus indicus</name>
    <dbReference type="NCBI Taxonomy" id="3821"/>
    <lineage>
        <taxon>Eukaryota</taxon>
        <taxon>Viridiplantae</taxon>
        <taxon>Streptophyta</taxon>
        <taxon>Embryophyta</taxon>
        <taxon>Tracheophyta</taxon>
        <taxon>Spermatophyta</taxon>
        <taxon>Magnoliopsida</taxon>
        <taxon>eudicotyledons</taxon>
        <taxon>Gunneridae</taxon>
        <taxon>Pentapetalae</taxon>
        <taxon>rosids</taxon>
        <taxon>fabids</taxon>
        <taxon>Fabales</taxon>
        <taxon>Fabaceae</taxon>
        <taxon>Papilionoideae</taxon>
        <taxon>50 kb inversion clade</taxon>
        <taxon>NPAAA clade</taxon>
        <taxon>indigoferoid/millettioid clade</taxon>
        <taxon>Phaseoleae</taxon>
        <taxon>Cajanus</taxon>
    </lineage>
</organism>
<dbReference type="OMA" id="HNVKERT"/>
<accession>A0A151SGG2</accession>
<evidence type="ECO:0000313" key="3">
    <source>
        <dbReference type="Proteomes" id="UP000075243"/>
    </source>
</evidence>
<dbReference type="Gramene" id="C.cajan_00040.t">
    <property type="protein sequence ID" value="C.cajan_00040.t"/>
    <property type="gene ID" value="C.cajan_00040"/>
</dbReference>
<dbReference type="PANTHER" id="PTHR35463:SF11">
    <property type="entry name" value="TRANSMEMBRANE PROTEIN"/>
    <property type="match status" value="1"/>
</dbReference>
<dbReference type="EMBL" id="CM003613">
    <property type="protein sequence ID" value="KYP53877.1"/>
    <property type="molecule type" value="Genomic_DNA"/>
</dbReference>
<sequence>MCFSVTNGDEEEERKKASLWEWEKLRTAYPAYSALFSSNIARTFKGLLTHFFRPNIDFRRGNEGQGVRGGEVVKEAVAKSIDTVGDAAKAAAETVHNVKERTLSQNKQTQRQNEL</sequence>
<evidence type="ECO:0000313" key="2">
    <source>
        <dbReference type="EMBL" id="KYP53877.1"/>
    </source>
</evidence>
<dbReference type="Proteomes" id="UP000075243">
    <property type="component" value="Chromosome 11"/>
</dbReference>
<dbReference type="PANTHER" id="PTHR35463">
    <property type="entry name" value="TRANSMEMBRANE PROTEIN"/>
    <property type="match status" value="1"/>
</dbReference>
<name>A0A151SGG2_CAJCA</name>
<feature type="region of interest" description="Disordered" evidence="1">
    <location>
        <begin position="91"/>
        <end position="115"/>
    </location>
</feature>
<dbReference type="AlphaFoldDB" id="A0A151SGG2"/>